<keyword evidence="5" id="KW-0732">Signal</keyword>
<name>A0A438DS99_VITVI</name>
<dbReference type="GO" id="GO:0005576">
    <property type="term" value="C:extracellular region"/>
    <property type="evidence" value="ECO:0007669"/>
    <property type="project" value="UniProtKB-SubCell"/>
</dbReference>
<evidence type="ECO:0000256" key="3">
    <source>
        <dbReference type="ARBA" id="ARBA00022525"/>
    </source>
</evidence>
<evidence type="ECO:0000256" key="6">
    <source>
        <dbReference type="ARBA" id="ARBA00023157"/>
    </source>
</evidence>
<evidence type="ECO:0000313" key="7">
    <source>
        <dbReference type="EMBL" id="RVW38376.1"/>
    </source>
</evidence>
<dbReference type="GO" id="GO:0005179">
    <property type="term" value="F:hormone activity"/>
    <property type="evidence" value="ECO:0007669"/>
    <property type="project" value="UniProtKB-KW"/>
</dbReference>
<evidence type="ECO:0000313" key="8">
    <source>
        <dbReference type="Proteomes" id="UP000288805"/>
    </source>
</evidence>
<dbReference type="Pfam" id="PF05498">
    <property type="entry name" value="RALF"/>
    <property type="match status" value="1"/>
</dbReference>
<organism evidence="7 8">
    <name type="scientific">Vitis vinifera</name>
    <name type="common">Grape</name>
    <dbReference type="NCBI Taxonomy" id="29760"/>
    <lineage>
        <taxon>Eukaryota</taxon>
        <taxon>Viridiplantae</taxon>
        <taxon>Streptophyta</taxon>
        <taxon>Embryophyta</taxon>
        <taxon>Tracheophyta</taxon>
        <taxon>Spermatophyta</taxon>
        <taxon>Magnoliopsida</taxon>
        <taxon>eudicotyledons</taxon>
        <taxon>Gunneridae</taxon>
        <taxon>Pentapetalae</taxon>
        <taxon>rosids</taxon>
        <taxon>Vitales</taxon>
        <taxon>Vitaceae</taxon>
        <taxon>Viteae</taxon>
        <taxon>Vitis</taxon>
    </lineage>
</organism>
<sequence length="429" mass="48051">MAARNQSSGWEMQSGSDTCQGNILRSGLLCKGCRPLVVRFAFFGRVSRGVFGDRGGALWVGAKSFGREEIHLAEGRVTRKKRKSERAVSVKAEIGTEISIKKVKAEGKNSYSNSKELQVLTSLPTSQAGRASLSHEFTGSCLIRFRNPIIHPRYISYGVLSRNSVPCSQRGRVLLQRQTWRSSQLYTRGYSAITCWPPCHNSGWCSQPECLASDHQWHEDATSSCISTKSSNSSHDPVAVFHPSSCIMGPLLSSLASRHDDYSLNEWIHIDACNIRIREMVFHLAALQDTALHKLVALVHDSVKVADRTEPVHSTSRNDSNVKVKSEQKRIVASNLFHLENDHLVKILWTLEPLTLQNVFPAMVNLLRWPSSSIAQGYNIFLQLASRFTRLRISGQEIHVDLVGREYMNMIDGEEVTIMSHEAKIVPRD</sequence>
<accession>A0A438DS99</accession>
<protein>
    <submittedName>
        <fullName evidence="7">Uncharacterized protein</fullName>
    </submittedName>
</protein>
<evidence type="ECO:0000256" key="4">
    <source>
        <dbReference type="ARBA" id="ARBA00022702"/>
    </source>
</evidence>
<comment type="subcellular location">
    <subcellularLocation>
        <location evidence="1">Secreted</location>
    </subcellularLocation>
</comment>
<proteinExistence type="inferred from homology"/>
<dbReference type="AlphaFoldDB" id="A0A438DS99"/>
<dbReference type="Proteomes" id="UP000288805">
    <property type="component" value="Unassembled WGS sequence"/>
</dbReference>
<keyword evidence="4" id="KW-0372">Hormone</keyword>
<dbReference type="InterPro" id="IPR008801">
    <property type="entry name" value="RALF"/>
</dbReference>
<comment type="caution">
    <text evidence="7">The sequence shown here is derived from an EMBL/GenBank/DDBJ whole genome shotgun (WGS) entry which is preliminary data.</text>
</comment>
<comment type="similarity">
    <text evidence="2">Belongs to the plant rapid alkalinization factor (RALF) family.</text>
</comment>
<evidence type="ECO:0000256" key="5">
    <source>
        <dbReference type="ARBA" id="ARBA00022729"/>
    </source>
</evidence>
<evidence type="ECO:0000256" key="1">
    <source>
        <dbReference type="ARBA" id="ARBA00004613"/>
    </source>
</evidence>
<gene>
    <name evidence="7" type="ORF">CK203_090306</name>
</gene>
<dbReference type="EMBL" id="QGNW01001507">
    <property type="protein sequence ID" value="RVW38376.1"/>
    <property type="molecule type" value="Genomic_DNA"/>
</dbReference>
<dbReference type="GO" id="GO:0040008">
    <property type="term" value="P:regulation of growth"/>
    <property type="evidence" value="ECO:0007669"/>
    <property type="project" value="UniProtKB-ARBA"/>
</dbReference>
<reference evidence="7 8" key="1">
    <citation type="journal article" date="2018" name="PLoS Genet.">
        <title>Population sequencing reveals clonal diversity and ancestral inbreeding in the grapevine cultivar Chardonnay.</title>
        <authorList>
            <person name="Roach M.J."/>
            <person name="Johnson D.L."/>
            <person name="Bohlmann J."/>
            <person name="van Vuuren H.J."/>
            <person name="Jones S.J."/>
            <person name="Pretorius I.S."/>
            <person name="Schmidt S.A."/>
            <person name="Borneman A.R."/>
        </authorList>
    </citation>
    <scope>NUCLEOTIDE SEQUENCE [LARGE SCALE GENOMIC DNA]</scope>
    <source>
        <strain evidence="8">cv. Chardonnay</strain>
        <tissue evidence="7">Leaf</tissue>
    </source>
</reference>
<keyword evidence="6" id="KW-1015">Disulfide bond</keyword>
<evidence type="ECO:0000256" key="2">
    <source>
        <dbReference type="ARBA" id="ARBA00009178"/>
    </source>
</evidence>
<keyword evidence="3" id="KW-0964">Secreted</keyword>